<dbReference type="InterPro" id="IPR020845">
    <property type="entry name" value="AMP-binding_CS"/>
</dbReference>
<evidence type="ECO:0000259" key="1">
    <source>
        <dbReference type="Pfam" id="PF00501"/>
    </source>
</evidence>
<evidence type="ECO:0000259" key="2">
    <source>
        <dbReference type="Pfam" id="PF13193"/>
    </source>
</evidence>
<accession>A0A3D9ZQ49</accession>
<dbReference type="InterPro" id="IPR025110">
    <property type="entry name" value="AMP-bd_C"/>
</dbReference>
<evidence type="ECO:0000313" key="4">
    <source>
        <dbReference type="Proteomes" id="UP000256913"/>
    </source>
</evidence>
<dbReference type="PRINTS" id="PR00154">
    <property type="entry name" value="AMPBINDING"/>
</dbReference>
<dbReference type="Pfam" id="PF00501">
    <property type="entry name" value="AMP-binding"/>
    <property type="match status" value="1"/>
</dbReference>
<feature type="domain" description="AMP-binding enzyme C-terminal" evidence="2">
    <location>
        <begin position="420"/>
        <end position="497"/>
    </location>
</feature>
<dbReference type="PANTHER" id="PTHR45527">
    <property type="entry name" value="NONRIBOSOMAL PEPTIDE SYNTHETASE"/>
    <property type="match status" value="1"/>
</dbReference>
<gene>
    <name evidence="3" type="ORF">DFJ67_5411</name>
</gene>
<dbReference type="InterPro" id="IPR042099">
    <property type="entry name" value="ANL_N_sf"/>
</dbReference>
<dbReference type="Pfam" id="PF13193">
    <property type="entry name" value="AMP-binding_C"/>
    <property type="match status" value="1"/>
</dbReference>
<dbReference type="InterPro" id="IPR020459">
    <property type="entry name" value="AMP-binding"/>
</dbReference>
<dbReference type="Gene3D" id="3.40.50.12780">
    <property type="entry name" value="N-terminal domain of ligase-like"/>
    <property type="match status" value="1"/>
</dbReference>
<organism evidence="3 4">
    <name type="scientific">Asanoa ferruginea</name>
    <dbReference type="NCBI Taxonomy" id="53367"/>
    <lineage>
        <taxon>Bacteria</taxon>
        <taxon>Bacillati</taxon>
        <taxon>Actinomycetota</taxon>
        <taxon>Actinomycetes</taxon>
        <taxon>Micromonosporales</taxon>
        <taxon>Micromonosporaceae</taxon>
        <taxon>Asanoa</taxon>
    </lineage>
</organism>
<dbReference type="GO" id="GO:0005829">
    <property type="term" value="C:cytosol"/>
    <property type="evidence" value="ECO:0007669"/>
    <property type="project" value="TreeGrafter"/>
</dbReference>
<dbReference type="Gene3D" id="3.30.300.30">
    <property type="match status" value="1"/>
</dbReference>
<dbReference type="InterPro" id="IPR045851">
    <property type="entry name" value="AMP-bd_C_sf"/>
</dbReference>
<proteinExistence type="predicted"/>
<name>A0A3D9ZQ49_9ACTN</name>
<reference evidence="3 4" key="1">
    <citation type="submission" date="2018-08" db="EMBL/GenBank/DDBJ databases">
        <title>Sequencing the genomes of 1000 actinobacteria strains.</title>
        <authorList>
            <person name="Klenk H.-P."/>
        </authorList>
    </citation>
    <scope>NUCLEOTIDE SEQUENCE [LARGE SCALE GENOMIC DNA]</scope>
    <source>
        <strain evidence="3 4">DSM 44099</strain>
    </source>
</reference>
<dbReference type="NCBIfam" id="TIGR01733">
    <property type="entry name" value="AA-adenyl-dom"/>
    <property type="match status" value="1"/>
</dbReference>
<dbReference type="GO" id="GO:0044550">
    <property type="term" value="P:secondary metabolite biosynthetic process"/>
    <property type="evidence" value="ECO:0007669"/>
    <property type="project" value="TreeGrafter"/>
</dbReference>
<dbReference type="InterPro" id="IPR000873">
    <property type="entry name" value="AMP-dep_synth/lig_dom"/>
</dbReference>
<dbReference type="PROSITE" id="PS00455">
    <property type="entry name" value="AMP_BINDING"/>
    <property type="match status" value="1"/>
</dbReference>
<dbReference type="Proteomes" id="UP000256913">
    <property type="component" value="Unassembled WGS sequence"/>
</dbReference>
<dbReference type="GO" id="GO:0043041">
    <property type="term" value="P:amino acid activation for nonribosomal peptide biosynthetic process"/>
    <property type="evidence" value="ECO:0007669"/>
    <property type="project" value="TreeGrafter"/>
</dbReference>
<feature type="domain" description="AMP-dependent synthetase/ligase" evidence="1">
    <location>
        <begin position="17"/>
        <end position="366"/>
    </location>
</feature>
<sequence>MTAPSAAGHRRSLVDAFEEVARRHPERTALSDGQRKLSYADLARASSHVAAAIAAHGVGRAGYVGILVDRTVTTPVAILGVLKSGAAYVPLDPTYPAERLSYLVADSAVKLVVGRRSEVVSCGLTGLAVVDPDDLDARTGPTAAISGDDPAYVIYTSGSTGQPKGCVVSHGNVLALLDSTLPLFDLSPADRWAIFHSHSFDFSVWELWGALLTGAAAACVPLEVARSPEDFLAFLDAEQISVLNQVPSAFRGLVRAQHGDLPPPASLRYVIFGGERVDVAAVRDFIARHSQIHPTMVNMYGITEITVHATFKELRATDLHDEQVSPIGRELPHLRIQIRSESGQPLPDGEIGEMWIAGSGVASGYLNRPELTQERFPEVDGERYYRSGDLGRRRPDGELEYLGRNDEQVKLRGFRIELAEIDAVLRSHDDVRDAAVAVVDRASVGQVIAAFVVARPGTQPADLLKSVRRHAAAKLPAHMVPSRYRLVDALPLTASGKLDRNRLSDHKQGSE</sequence>
<dbReference type="InterPro" id="IPR010071">
    <property type="entry name" value="AA_adenyl_dom"/>
</dbReference>
<dbReference type="GO" id="GO:0031177">
    <property type="term" value="F:phosphopantetheine binding"/>
    <property type="evidence" value="ECO:0007669"/>
    <property type="project" value="TreeGrafter"/>
</dbReference>
<keyword evidence="4" id="KW-1185">Reference proteome</keyword>
<dbReference type="EMBL" id="QUMQ01000001">
    <property type="protein sequence ID" value="REF99375.1"/>
    <property type="molecule type" value="Genomic_DNA"/>
</dbReference>
<evidence type="ECO:0000313" key="3">
    <source>
        <dbReference type="EMBL" id="REF99375.1"/>
    </source>
</evidence>
<dbReference type="PANTHER" id="PTHR45527:SF1">
    <property type="entry name" value="FATTY ACID SYNTHASE"/>
    <property type="match status" value="1"/>
</dbReference>
<dbReference type="FunFam" id="3.40.50.12780:FF:000012">
    <property type="entry name" value="Non-ribosomal peptide synthetase"/>
    <property type="match status" value="1"/>
</dbReference>
<dbReference type="OrthoDB" id="4477213at2"/>
<dbReference type="CDD" id="cd17643">
    <property type="entry name" value="A_NRPS_Cytc1-like"/>
    <property type="match status" value="1"/>
</dbReference>
<comment type="caution">
    <text evidence="3">The sequence shown here is derived from an EMBL/GenBank/DDBJ whole genome shotgun (WGS) entry which is preliminary data.</text>
</comment>
<dbReference type="AlphaFoldDB" id="A0A3D9ZQ49"/>
<protein>
    <submittedName>
        <fullName evidence="3">Amino acid adenylation domain-containing protein</fullName>
    </submittedName>
</protein>
<dbReference type="RefSeq" id="WP_116070561.1">
    <property type="nucleotide sequence ID" value="NZ_BONB01000002.1"/>
</dbReference>
<dbReference type="SUPFAM" id="SSF56801">
    <property type="entry name" value="Acetyl-CoA synthetase-like"/>
    <property type="match status" value="1"/>
</dbReference>